<evidence type="ECO:0000313" key="8">
    <source>
        <dbReference type="Proteomes" id="UP000248863"/>
    </source>
</evidence>
<dbReference type="InterPro" id="IPR051692">
    <property type="entry name" value="OMP-like"/>
</dbReference>
<dbReference type="PANTHER" id="PTHR34001:SF3">
    <property type="entry name" value="BLL7405 PROTEIN"/>
    <property type="match status" value="1"/>
</dbReference>
<comment type="similarity">
    <text evidence="5">Belongs to the Omp25/RopB family.</text>
</comment>
<evidence type="ECO:0000256" key="5">
    <source>
        <dbReference type="ARBA" id="ARBA00038306"/>
    </source>
</evidence>
<feature type="domain" description="Autotransporter" evidence="6">
    <location>
        <begin position="152"/>
        <end position="462"/>
    </location>
</feature>
<dbReference type="Pfam" id="PF13505">
    <property type="entry name" value="OMP_b-brl"/>
    <property type="match status" value="1"/>
</dbReference>
<organism evidence="7 8">
    <name type="scientific">Rhodoplanes elegans</name>
    <dbReference type="NCBI Taxonomy" id="29408"/>
    <lineage>
        <taxon>Bacteria</taxon>
        <taxon>Pseudomonadati</taxon>
        <taxon>Pseudomonadota</taxon>
        <taxon>Alphaproteobacteria</taxon>
        <taxon>Hyphomicrobiales</taxon>
        <taxon>Nitrobacteraceae</taxon>
        <taxon>Rhodoplanes</taxon>
    </lineage>
</organism>
<evidence type="ECO:0000313" key="7">
    <source>
        <dbReference type="EMBL" id="RAI31414.1"/>
    </source>
</evidence>
<dbReference type="InterPro" id="IPR036709">
    <property type="entry name" value="Autotransporte_beta_dom_sf"/>
</dbReference>
<dbReference type="Gene3D" id="2.40.128.130">
    <property type="entry name" value="Autotransporter beta-domain"/>
    <property type="match status" value="1"/>
</dbReference>
<dbReference type="SUPFAM" id="SSF103515">
    <property type="entry name" value="Autotransporter"/>
    <property type="match status" value="1"/>
</dbReference>
<evidence type="ECO:0000259" key="6">
    <source>
        <dbReference type="PROSITE" id="PS51208"/>
    </source>
</evidence>
<keyword evidence="4" id="KW-0998">Cell outer membrane</keyword>
<keyword evidence="3" id="KW-0472">Membrane</keyword>
<dbReference type="Gene3D" id="2.40.160.20">
    <property type="match status" value="1"/>
</dbReference>
<dbReference type="Pfam" id="PF03797">
    <property type="entry name" value="Autotransporter"/>
    <property type="match status" value="1"/>
</dbReference>
<dbReference type="InterPro" id="IPR027385">
    <property type="entry name" value="Beta-barrel_OMP"/>
</dbReference>
<sequence>MLKKHVMRSKRVVEAVARPVPVPTRVGCLFNRAGNDLKQIVGIFVGGRGTTMQTISTRSRIDRKSILLGSSALLVAMAVSGAAQAQCTSTIPQLATYTNGAGVQTPITGLQLLPLAQAGTVNSLVSVLNTTTTVFQAQTGSAFVSSPANAAPGENGGGIWGRVLGGEVETKNTGVTTLQLNGAAVAGSANCDTTTKQGFVGYQFGRDIAKLNWDGWNIHTGATVGYLASQSRDKTPGGTFSGGTQIPFVGTYLTATKGGFFADAMLRWDYYNMSLDDPSAAMFNQNLDARGWSIAANMGYNFALPNNWFIEPSAGFTYSRVTVDPLSVSGTLFSNLPGFSMPGTVQVDDIKSELGRVSVRLGTNIVTPTMAIQPFVTGSVFHEFAGDVTTRFAVGPAFSNALFGGPLTGSLVTDRVGTYGQVSGGLAGQVLNTGWVGYVRGDYRFGENIDGWTLNGGLRYQFTPEPLQAALSGKGIVYKAPPVAVAAPVVWRGFYVGVNGGTMWGKTDWNYVATPANIEPKFGGALLGGQVGYNFQFNQWVLGFEGDIAWANTQGTTPCPNANFYSCQTEMDWFATMTARLGYSWERTLFFVKGGLAVADVTQQSIYNLGGSGLAVTPNFVNNGVTTNFGSFAGPATGPVNGTSKIAAGWTAGVGAEYALNANWSAKAEWLYYSLGRDDYRTTVDINAKETGGLARVGLNYRFSPVPAVPVMAKY</sequence>
<comment type="caution">
    <text evidence="7">The sequence shown here is derived from an EMBL/GenBank/DDBJ whole genome shotgun (WGS) entry which is preliminary data.</text>
</comment>
<name>A0A327K0N0_9BRAD</name>
<dbReference type="InterPro" id="IPR005546">
    <property type="entry name" value="Autotransporte_beta"/>
</dbReference>
<evidence type="ECO:0000256" key="1">
    <source>
        <dbReference type="ARBA" id="ARBA00004442"/>
    </source>
</evidence>
<dbReference type="AlphaFoldDB" id="A0A327K0N0"/>
<dbReference type="Proteomes" id="UP000248863">
    <property type="component" value="Unassembled WGS sequence"/>
</dbReference>
<comment type="subcellular location">
    <subcellularLocation>
        <location evidence="1">Cell outer membrane</location>
    </subcellularLocation>
</comment>
<accession>A0A327K0N0</accession>
<dbReference type="GO" id="GO:0009279">
    <property type="term" value="C:cell outer membrane"/>
    <property type="evidence" value="ECO:0007669"/>
    <property type="project" value="UniProtKB-SubCell"/>
</dbReference>
<keyword evidence="2" id="KW-0732">Signal</keyword>
<dbReference type="PROSITE" id="PS51208">
    <property type="entry name" value="AUTOTRANSPORTER"/>
    <property type="match status" value="1"/>
</dbReference>
<dbReference type="SUPFAM" id="SSF56925">
    <property type="entry name" value="OMPA-like"/>
    <property type="match status" value="1"/>
</dbReference>
<gene>
    <name evidence="7" type="ORF">CH338_25860</name>
</gene>
<evidence type="ECO:0000256" key="2">
    <source>
        <dbReference type="ARBA" id="ARBA00022729"/>
    </source>
</evidence>
<reference evidence="7 8" key="1">
    <citation type="submission" date="2017-07" db="EMBL/GenBank/DDBJ databases">
        <title>Draft Genome Sequences of Select Purple Nonsulfur Bacteria.</title>
        <authorList>
            <person name="Lasarre B."/>
            <person name="Mckinlay J.B."/>
        </authorList>
    </citation>
    <scope>NUCLEOTIDE SEQUENCE [LARGE SCALE GENOMIC DNA]</scope>
    <source>
        <strain evidence="7 8">DSM 11907</strain>
    </source>
</reference>
<dbReference type="EMBL" id="NPEU01000504">
    <property type="protein sequence ID" value="RAI31414.1"/>
    <property type="molecule type" value="Genomic_DNA"/>
</dbReference>
<dbReference type="PANTHER" id="PTHR34001">
    <property type="entry name" value="BLL7405 PROTEIN"/>
    <property type="match status" value="1"/>
</dbReference>
<keyword evidence="8" id="KW-1185">Reference proteome</keyword>
<proteinExistence type="inferred from homology"/>
<evidence type="ECO:0000256" key="3">
    <source>
        <dbReference type="ARBA" id="ARBA00023136"/>
    </source>
</evidence>
<protein>
    <recommendedName>
        <fullName evidence="6">Autotransporter domain-containing protein</fullName>
    </recommendedName>
</protein>
<dbReference type="SMART" id="SM00869">
    <property type="entry name" value="Autotransporter"/>
    <property type="match status" value="1"/>
</dbReference>
<evidence type="ECO:0000256" key="4">
    <source>
        <dbReference type="ARBA" id="ARBA00023237"/>
    </source>
</evidence>
<dbReference type="InterPro" id="IPR011250">
    <property type="entry name" value="OMP/PagP_B-barrel"/>
</dbReference>